<dbReference type="Proteomes" id="UP001066276">
    <property type="component" value="Chromosome 2_1"/>
</dbReference>
<reference evidence="2" key="1">
    <citation type="journal article" date="2022" name="bioRxiv">
        <title>Sequencing and chromosome-scale assembly of the giantPleurodeles waltlgenome.</title>
        <authorList>
            <person name="Brown T."/>
            <person name="Elewa A."/>
            <person name="Iarovenko S."/>
            <person name="Subramanian E."/>
            <person name="Araus A.J."/>
            <person name="Petzold A."/>
            <person name="Susuki M."/>
            <person name="Suzuki K.-i.T."/>
            <person name="Hayashi T."/>
            <person name="Toyoda A."/>
            <person name="Oliveira C."/>
            <person name="Osipova E."/>
            <person name="Leigh N.D."/>
            <person name="Simon A."/>
            <person name="Yun M.H."/>
        </authorList>
    </citation>
    <scope>NUCLEOTIDE SEQUENCE</scope>
    <source>
        <strain evidence="2">20211129_DDA</strain>
        <tissue evidence="2">Liver</tissue>
    </source>
</reference>
<evidence type="ECO:0000256" key="1">
    <source>
        <dbReference type="SAM" id="MobiDB-lite"/>
    </source>
</evidence>
<organism evidence="2 3">
    <name type="scientific">Pleurodeles waltl</name>
    <name type="common">Iberian ribbed newt</name>
    <dbReference type="NCBI Taxonomy" id="8319"/>
    <lineage>
        <taxon>Eukaryota</taxon>
        <taxon>Metazoa</taxon>
        <taxon>Chordata</taxon>
        <taxon>Craniata</taxon>
        <taxon>Vertebrata</taxon>
        <taxon>Euteleostomi</taxon>
        <taxon>Amphibia</taxon>
        <taxon>Batrachia</taxon>
        <taxon>Caudata</taxon>
        <taxon>Salamandroidea</taxon>
        <taxon>Salamandridae</taxon>
        <taxon>Pleurodelinae</taxon>
        <taxon>Pleurodeles</taxon>
    </lineage>
</organism>
<feature type="region of interest" description="Disordered" evidence="1">
    <location>
        <begin position="1"/>
        <end position="85"/>
    </location>
</feature>
<name>A0AAV7VHA1_PLEWA</name>
<evidence type="ECO:0000313" key="3">
    <source>
        <dbReference type="Proteomes" id="UP001066276"/>
    </source>
</evidence>
<proteinExistence type="predicted"/>
<sequence length="85" mass="9267">MHPAGLRLDRWPHRRRALQTEVAAGRSEKPGTSPGGGSLLPKCRRDPLTGRKTPGERHCPTRGDAGAVRETGRPLRLRGRLAGQN</sequence>
<feature type="compositionally biased region" description="Basic and acidic residues" evidence="1">
    <location>
        <begin position="43"/>
        <end position="61"/>
    </location>
</feature>
<gene>
    <name evidence="2" type="ORF">NDU88_003954</name>
</gene>
<dbReference type="AlphaFoldDB" id="A0AAV7VHA1"/>
<keyword evidence="3" id="KW-1185">Reference proteome</keyword>
<dbReference type="EMBL" id="JANPWB010000003">
    <property type="protein sequence ID" value="KAJ1200127.1"/>
    <property type="molecule type" value="Genomic_DNA"/>
</dbReference>
<evidence type="ECO:0000313" key="2">
    <source>
        <dbReference type="EMBL" id="KAJ1200127.1"/>
    </source>
</evidence>
<accession>A0AAV7VHA1</accession>
<protein>
    <submittedName>
        <fullName evidence="2">Uncharacterized protein</fullName>
    </submittedName>
</protein>
<comment type="caution">
    <text evidence="2">The sequence shown here is derived from an EMBL/GenBank/DDBJ whole genome shotgun (WGS) entry which is preliminary data.</text>
</comment>